<feature type="region of interest" description="Disordered" evidence="1">
    <location>
        <begin position="1"/>
        <end position="121"/>
    </location>
</feature>
<feature type="compositionally biased region" description="Low complexity" evidence="1">
    <location>
        <begin position="203"/>
        <end position="214"/>
    </location>
</feature>
<feature type="compositionally biased region" description="Low complexity" evidence="1">
    <location>
        <begin position="720"/>
        <end position="735"/>
    </location>
</feature>
<proteinExistence type="predicted"/>
<dbReference type="EMBL" id="JAKEKT020000045">
    <property type="protein sequence ID" value="KAL1640860.1"/>
    <property type="molecule type" value="Genomic_DNA"/>
</dbReference>
<protein>
    <submittedName>
        <fullName evidence="2">Uncharacterized protein</fullName>
    </submittedName>
</protein>
<feature type="compositionally biased region" description="Low complexity" evidence="1">
    <location>
        <begin position="808"/>
        <end position="818"/>
    </location>
</feature>
<feature type="compositionally biased region" description="Low complexity" evidence="1">
    <location>
        <begin position="762"/>
        <end position="776"/>
    </location>
</feature>
<evidence type="ECO:0000313" key="2">
    <source>
        <dbReference type="EMBL" id="KAL1640860.1"/>
    </source>
</evidence>
<name>A0ABR3TML6_9PEZI</name>
<feature type="compositionally biased region" description="Polar residues" evidence="1">
    <location>
        <begin position="742"/>
        <end position="754"/>
    </location>
</feature>
<evidence type="ECO:0000256" key="1">
    <source>
        <dbReference type="SAM" id="MobiDB-lite"/>
    </source>
</evidence>
<feature type="compositionally biased region" description="Acidic residues" evidence="1">
    <location>
        <begin position="342"/>
        <end position="356"/>
    </location>
</feature>
<dbReference type="Proteomes" id="UP001521184">
    <property type="component" value="Unassembled WGS sequence"/>
</dbReference>
<evidence type="ECO:0000313" key="3">
    <source>
        <dbReference type="Proteomes" id="UP001521184"/>
    </source>
</evidence>
<gene>
    <name evidence="2" type="ORF">SLS58_006475</name>
</gene>
<feature type="compositionally biased region" description="Basic and acidic residues" evidence="1">
    <location>
        <begin position="165"/>
        <end position="178"/>
    </location>
</feature>
<sequence length="878" mass="96370">MAPRRKSARIAQKPAQPQSSYRVDSISPDPDDDPASKAPFPPSDDGESDVYNTEGQHTDSDSDDNGHDELAGSVADDLDLGGRESTKRSSGRNKARTGSGAAKDTRSWMDRRRDERAQRYPDFRNAAWVLAHPPRKAFKRDKTLERSWMNRRLPFTFKNNNTRMKTTDGIELFTKRPTVDGPASPPSKGSKKGGRVSKKATASKRSSTAASNANRTKRYGDWANPEHGINELNMPPDFLKFLWDDGLPGETPKEPLAIEDRQVVRCDENFGLHDHANDDAAHPDGFTCCESRKSHLDMFMKQRREEMMSEKQQDNEAKAREQQQEQEQGIDDEQQQQKSDSTDNEESDEGDDEDSDDARSNKKKKAAKRAKRAKAQKARRSSARWGPSLRIKDGSSGTGVSVSDRVLLGEVYEWEAHDFAICAACDDQQTAHIESEASAKAQDGLFHGALVPLCQACALHAADTLGHGYNGCRCDSERRCLAHRAAHLEELADAREQYVGAHQPNEPADHPALRLYDEEFREDGDADAGYPQVSPMCPHCRTNFPPPVPAHFAYVCVRCDEEVVLPAPEDKHDFAEKWLGVGEEPQAFVKNLPRPVKGSLHLLEERWDWNADWVDVFTRYTDNPLPEDEDDEAAVVAASAAGAEDEDAEQELIDSDVAVDVAQQGWSHEDDDDDKDDAAASDVDQLMADNDDEDVDDDGLTAEEEYHLNLAGAMHPAVAVASAPAPDTTSSTPTAGGEQQAIIASTATPSLHTANTKRKRAPAAAAAESASSSASSTTDDDNDDEHQRGLKHARVAYDRQRVTSTTYSAGNSNNAEAGSNGGDEDEDLVDSQGSTFSDTESSMFSSDAVDEYDDDDDNHDGCQSMQGGQTDDGEDEEL</sequence>
<feature type="compositionally biased region" description="Acidic residues" evidence="1">
    <location>
        <begin position="848"/>
        <end position="858"/>
    </location>
</feature>
<organism evidence="2 3">
    <name type="scientific">Diplodia intermedia</name>
    <dbReference type="NCBI Taxonomy" id="856260"/>
    <lineage>
        <taxon>Eukaryota</taxon>
        <taxon>Fungi</taxon>
        <taxon>Dikarya</taxon>
        <taxon>Ascomycota</taxon>
        <taxon>Pezizomycotina</taxon>
        <taxon>Dothideomycetes</taxon>
        <taxon>Dothideomycetes incertae sedis</taxon>
        <taxon>Botryosphaeriales</taxon>
        <taxon>Botryosphaeriaceae</taxon>
        <taxon>Diplodia</taxon>
    </lineage>
</organism>
<feature type="compositionally biased region" description="Basic residues" evidence="1">
    <location>
        <begin position="361"/>
        <end position="382"/>
    </location>
</feature>
<feature type="region of interest" description="Disordered" evidence="1">
    <location>
        <begin position="159"/>
        <end position="223"/>
    </location>
</feature>
<accession>A0ABR3TML6</accession>
<feature type="compositionally biased region" description="Basic residues" evidence="1">
    <location>
        <begin position="189"/>
        <end position="202"/>
    </location>
</feature>
<feature type="region of interest" description="Disordered" evidence="1">
    <location>
        <begin position="720"/>
        <end position="878"/>
    </location>
</feature>
<feature type="region of interest" description="Disordered" evidence="1">
    <location>
        <begin position="305"/>
        <end position="399"/>
    </location>
</feature>
<comment type="caution">
    <text evidence="2">The sequence shown here is derived from an EMBL/GenBank/DDBJ whole genome shotgun (WGS) entry which is preliminary data.</text>
</comment>
<reference evidence="2 3" key="1">
    <citation type="journal article" date="2023" name="Plant Dis.">
        <title>First Report of Diplodia intermedia Causing Canker and Dieback Diseases on Apple Trees in Canada.</title>
        <authorList>
            <person name="Ellouze W."/>
            <person name="Ilyukhin E."/>
            <person name="Sulman M."/>
            <person name="Ali S."/>
        </authorList>
    </citation>
    <scope>NUCLEOTIDE SEQUENCE [LARGE SCALE GENOMIC DNA]</scope>
    <source>
        <strain evidence="2 3">M45-28</strain>
    </source>
</reference>
<feature type="compositionally biased region" description="Basic and acidic residues" evidence="1">
    <location>
        <begin position="305"/>
        <end position="323"/>
    </location>
</feature>
<feature type="compositionally biased region" description="Basic and acidic residues" evidence="1">
    <location>
        <begin position="56"/>
        <end position="70"/>
    </location>
</feature>
<keyword evidence="3" id="KW-1185">Reference proteome</keyword>
<feature type="compositionally biased region" description="Polar residues" evidence="1">
    <location>
        <begin position="831"/>
        <end position="845"/>
    </location>
</feature>
<feature type="compositionally biased region" description="Basic and acidic residues" evidence="1">
    <location>
        <begin position="103"/>
        <end position="121"/>
    </location>
</feature>